<dbReference type="InterPro" id="IPR008296">
    <property type="entry name" value="TFPI-like"/>
</dbReference>
<dbReference type="OrthoDB" id="5950222at2759"/>
<evidence type="ECO:0000256" key="10">
    <source>
        <dbReference type="PIRNR" id="PIRNR001620"/>
    </source>
</evidence>
<comment type="caution">
    <text evidence="13">The sequence shown here is derived from an EMBL/GenBank/DDBJ whole genome shotgun (WGS) entry which is preliminary data.</text>
</comment>
<keyword evidence="5" id="KW-0677">Repeat</keyword>
<evidence type="ECO:0000256" key="8">
    <source>
        <dbReference type="ARBA" id="ARBA00023157"/>
    </source>
</evidence>
<dbReference type="PRINTS" id="PR00759">
    <property type="entry name" value="BASICPTASE"/>
</dbReference>
<keyword evidence="14" id="KW-1185">Reference proteome</keyword>
<dbReference type="SMART" id="SM00131">
    <property type="entry name" value="KU"/>
    <property type="match status" value="3"/>
</dbReference>
<keyword evidence="3 10" id="KW-0646">Protease inhibitor</keyword>
<evidence type="ECO:0000256" key="6">
    <source>
        <dbReference type="ARBA" id="ARBA00022900"/>
    </source>
</evidence>
<gene>
    <name evidence="13" type="ORF">scyTo_0012959</name>
</gene>
<dbReference type="FunFam" id="4.10.410.10:FF:000011">
    <property type="entry name" value="Tissue factor pathway inhibitor"/>
    <property type="match status" value="1"/>
</dbReference>
<evidence type="ECO:0000256" key="4">
    <source>
        <dbReference type="ARBA" id="ARBA00022696"/>
    </source>
</evidence>
<dbReference type="SUPFAM" id="SSF57362">
    <property type="entry name" value="BPTI-like"/>
    <property type="match status" value="3"/>
</dbReference>
<evidence type="ECO:0000256" key="9">
    <source>
        <dbReference type="ARBA" id="ARBA00023180"/>
    </source>
</evidence>
<dbReference type="InterPro" id="IPR020901">
    <property type="entry name" value="Prtase_inh_Kunz-CS"/>
</dbReference>
<protein>
    <recommendedName>
        <fullName evidence="10">Tissue factor pathway inhibitor</fullName>
    </recommendedName>
</protein>
<dbReference type="EMBL" id="BFAA01006430">
    <property type="protein sequence ID" value="GCB61692.1"/>
    <property type="molecule type" value="Genomic_DNA"/>
</dbReference>
<keyword evidence="4 10" id="KW-0356">Hemostasis</keyword>
<feature type="compositionally biased region" description="Basic residues" evidence="11">
    <location>
        <begin position="218"/>
        <end position="236"/>
    </location>
</feature>
<reference evidence="13 14" key="1">
    <citation type="journal article" date="2018" name="Nat. Ecol. Evol.">
        <title>Shark genomes provide insights into elasmobranch evolution and the origin of vertebrates.</title>
        <authorList>
            <person name="Hara Y"/>
            <person name="Yamaguchi K"/>
            <person name="Onimaru K"/>
            <person name="Kadota M"/>
            <person name="Koyanagi M"/>
            <person name="Keeley SD"/>
            <person name="Tatsumi K"/>
            <person name="Tanaka K"/>
            <person name="Motone F"/>
            <person name="Kageyama Y"/>
            <person name="Nozu R"/>
            <person name="Adachi N"/>
            <person name="Nishimura O"/>
            <person name="Nakagawa R"/>
            <person name="Tanegashima C"/>
            <person name="Kiyatake I"/>
            <person name="Matsumoto R"/>
            <person name="Murakumo K"/>
            <person name="Nishida K"/>
            <person name="Terakita A"/>
            <person name="Kuratani S"/>
            <person name="Sato K"/>
            <person name="Hyodo S Kuraku.S."/>
        </authorList>
    </citation>
    <scope>NUCLEOTIDE SEQUENCE [LARGE SCALE GENOMIC DNA]</scope>
</reference>
<keyword evidence="6 10" id="KW-0722">Serine protease inhibitor</keyword>
<evidence type="ECO:0000256" key="7">
    <source>
        <dbReference type="ARBA" id="ARBA00023084"/>
    </source>
</evidence>
<evidence type="ECO:0000256" key="3">
    <source>
        <dbReference type="ARBA" id="ARBA00022690"/>
    </source>
</evidence>
<dbReference type="Gene3D" id="4.10.410.10">
    <property type="entry name" value="Pancreatic trypsin inhibitor Kunitz domain"/>
    <property type="match status" value="3"/>
</dbReference>
<keyword evidence="9" id="KW-0325">Glycoprotein</keyword>
<dbReference type="InterPro" id="IPR036880">
    <property type="entry name" value="Kunitz_BPTI_sf"/>
</dbReference>
<evidence type="ECO:0000256" key="5">
    <source>
        <dbReference type="ARBA" id="ARBA00022737"/>
    </source>
</evidence>
<comment type="subcellular location">
    <subcellularLocation>
        <location evidence="1 10">Secreted</location>
    </subcellularLocation>
</comment>
<dbReference type="OMA" id="REEYFFN"/>
<dbReference type="FunFam" id="4.10.410.10:FF:000004">
    <property type="entry name" value="Tissue factor pathway inhibitor"/>
    <property type="match status" value="1"/>
</dbReference>
<dbReference type="PROSITE" id="PS00280">
    <property type="entry name" value="BPTI_KUNITZ_1"/>
    <property type="match status" value="2"/>
</dbReference>
<dbReference type="PROSITE" id="PS50279">
    <property type="entry name" value="BPTI_KUNITZ_2"/>
    <property type="match status" value="3"/>
</dbReference>
<sequence length="236" mass="26936">MELLLTVICSVLLLAPQIGIAKGNREVCLMLQDPGPCKASSRRFYYNRYTQKCEQFIYGGCRGNENNFESQTECTLHCRKIKKVPKICRLQAVTGPCRASFTKYFYNFTTGECEDFTFGGCYGNDNNFNDISTCLRECKPISAFPMFCTKPKDRGSCAADILRFYFNEENDACETFSYTGCGGNDNNFISLKHCQRICQPGDKKTVKIKNTPAAPANRKSKQNRRRQFLRNPKRKD</sequence>
<dbReference type="InterPro" id="IPR050098">
    <property type="entry name" value="TFPI/VKTCI-like"/>
</dbReference>
<feature type="domain" description="BPTI/Kunitz inhibitor" evidence="12">
    <location>
        <begin position="28"/>
        <end position="78"/>
    </location>
</feature>
<evidence type="ECO:0000256" key="2">
    <source>
        <dbReference type="ARBA" id="ARBA00022525"/>
    </source>
</evidence>
<proteinExistence type="predicted"/>
<dbReference type="STRING" id="75743.A0A401NLF4"/>
<dbReference type="InterPro" id="IPR002223">
    <property type="entry name" value="Kunitz_BPTI"/>
</dbReference>
<dbReference type="GO" id="GO:0004867">
    <property type="term" value="F:serine-type endopeptidase inhibitor activity"/>
    <property type="evidence" value="ECO:0007669"/>
    <property type="project" value="UniProtKB-UniRule"/>
</dbReference>
<name>A0A401NLF4_SCYTO</name>
<evidence type="ECO:0000259" key="12">
    <source>
        <dbReference type="PROSITE" id="PS50279"/>
    </source>
</evidence>
<feature type="domain" description="BPTI/Kunitz inhibitor" evidence="12">
    <location>
        <begin position="88"/>
        <end position="138"/>
    </location>
</feature>
<evidence type="ECO:0000313" key="13">
    <source>
        <dbReference type="EMBL" id="GCB61692.1"/>
    </source>
</evidence>
<dbReference type="PANTHER" id="PTHR10083">
    <property type="entry name" value="KUNITZ-TYPE PROTEASE INHIBITOR-RELATED"/>
    <property type="match status" value="1"/>
</dbReference>
<feature type="signal peptide" evidence="10">
    <location>
        <begin position="1"/>
        <end position="21"/>
    </location>
</feature>
<dbReference type="AlphaFoldDB" id="A0A401NLF4"/>
<evidence type="ECO:0000313" key="14">
    <source>
        <dbReference type="Proteomes" id="UP000288216"/>
    </source>
</evidence>
<keyword evidence="2" id="KW-0964">Secreted</keyword>
<dbReference type="GO" id="GO:0007596">
    <property type="term" value="P:blood coagulation"/>
    <property type="evidence" value="ECO:0007669"/>
    <property type="project" value="UniProtKB-UniRule"/>
</dbReference>
<dbReference type="Proteomes" id="UP000288216">
    <property type="component" value="Unassembled WGS sequence"/>
</dbReference>
<dbReference type="GO" id="GO:0005615">
    <property type="term" value="C:extracellular space"/>
    <property type="evidence" value="ECO:0007669"/>
    <property type="project" value="TreeGrafter"/>
</dbReference>
<dbReference type="Pfam" id="PF00014">
    <property type="entry name" value="Kunitz_BPTI"/>
    <property type="match status" value="3"/>
</dbReference>
<feature type="region of interest" description="Disordered" evidence="11">
    <location>
        <begin position="208"/>
        <end position="236"/>
    </location>
</feature>
<keyword evidence="7 10" id="KW-0094">Blood coagulation</keyword>
<organism evidence="13 14">
    <name type="scientific">Scyliorhinus torazame</name>
    <name type="common">Cloudy catshark</name>
    <name type="synonym">Catulus torazame</name>
    <dbReference type="NCBI Taxonomy" id="75743"/>
    <lineage>
        <taxon>Eukaryota</taxon>
        <taxon>Metazoa</taxon>
        <taxon>Chordata</taxon>
        <taxon>Craniata</taxon>
        <taxon>Vertebrata</taxon>
        <taxon>Chondrichthyes</taxon>
        <taxon>Elasmobranchii</taxon>
        <taxon>Galeomorphii</taxon>
        <taxon>Galeoidea</taxon>
        <taxon>Carcharhiniformes</taxon>
        <taxon>Scyliorhinidae</taxon>
        <taxon>Scyliorhinus</taxon>
    </lineage>
</organism>
<feature type="chain" id="PRO_5018824813" description="Tissue factor pathway inhibitor" evidence="10">
    <location>
        <begin position="22"/>
        <end position="236"/>
    </location>
</feature>
<dbReference type="PANTHER" id="PTHR10083:SF373">
    <property type="entry name" value="SERINE PEPTIDASE INHIBITOR, KUNITZ TYPE, 2"/>
    <property type="match status" value="1"/>
</dbReference>
<keyword evidence="8" id="KW-1015">Disulfide bond</keyword>
<keyword evidence="10" id="KW-0732">Signal</keyword>
<feature type="domain" description="BPTI/Kunitz inhibitor" evidence="12">
    <location>
        <begin position="148"/>
        <end position="198"/>
    </location>
</feature>
<evidence type="ECO:0000256" key="1">
    <source>
        <dbReference type="ARBA" id="ARBA00004613"/>
    </source>
</evidence>
<evidence type="ECO:0000256" key="11">
    <source>
        <dbReference type="SAM" id="MobiDB-lite"/>
    </source>
</evidence>
<dbReference type="PIRSF" id="PIRSF001620">
    <property type="entry name" value="TFPI"/>
    <property type="match status" value="1"/>
</dbReference>
<accession>A0A401NLF4</accession>